<keyword evidence="1" id="KW-0732">Signal</keyword>
<dbReference type="PROSITE" id="PS51257">
    <property type="entry name" value="PROKAR_LIPOPROTEIN"/>
    <property type="match status" value="1"/>
</dbReference>
<gene>
    <name evidence="2" type="ORF">DYP60_04895</name>
</gene>
<dbReference type="AlphaFoldDB" id="A0A372MHU2"/>
<accession>A0A372MHU2</accession>
<proteinExistence type="predicted"/>
<dbReference type="Proteomes" id="UP000264002">
    <property type="component" value="Unassembled WGS sequence"/>
</dbReference>
<evidence type="ECO:0000313" key="3">
    <source>
        <dbReference type="Proteomes" id="UP000264002"/>
    </source>
</evidence>
<evidence type="ECO:0000313" key="2">
    <source>
        <dbReference type="EMBL" id="RFU95357.1"/>
    </source>
</evidence>
<evidence type="ECO:0000256" key="1">
    <source>
        <dbReference type="SAM" id="SignalP"/>
    </source>
</evidence>
<keyword evidence="3" id="KW-1185">Reference proteome</keyword>
<reference evidence="3" key="1">
    <citation type="submission" date="2018-08" db="EMBL/GenBank/DDBJ databases">
        <authorList>
            <person name="Grouzdev D.S."/>
            <person name="Krutkina M.S."/>
        </authorList>
    </citation>
    <scope>NUCLEOTIDE SEQUENCE [LARGE SCALE GENOMIC DNA]</scope>
    <source>
        <strain evidence="3">4-11</strain>
    </source>
</reference>
<dbReference type="EMBL" id="QUWK01000004">
    <property type="protein sequence ID" value="RFU95357.1"/>
    <property type="molecule type" value="Genomic_DNA"/>
</dbReference>
<name>A0A372MHU2_9SPIR</name>
<comment type="caution">
    <text evidence="2">The sequence shown here is derived from an EMBL/GenBank/DDBJ whole genome shotgun (WGS) entry which is preliminary data.</text>
</comment>
<sequence>MKRLSRTIMTAMLVALLAFSLVGCKSTAKVEPIPPAPVEPAPEPVPPVEPAPELVAVPAPAPAPAPVVEEPKELVYPYGVQE</sequence>
<feature type="chain" id="PRO_5016845180" evidence="1">
    <location>
        <begin position="29"/>
        <end position="82"/>
    </location>
</feature>
<organism evidence="2 3">
    <name type="scientific">Sphaerochaeta halotolerans</name>
    <dbReference type="NCBI Taxonomy" id="2293840"/>
    <lineage>
        <taxon>Bacteria</taxon>
        <taxon>Pseudomonadati</taxon>
        <taxon>Spirochaetota</taxon>
        <taxon>Spirochaetia</taxon>
        <taxon>Spirochaetales</taxon>
        <taxon>Sphaerochaetaceae</taxon>
        <taxon>Sphaerochaeta</taxon>
    </lineage>
</organism>
<feature type="non-terminal residue" evidence="2">
    <location>
        <position position="82"/>
    </location>
</feature>
<feature type="signal peptide" evidence="1">
    <location>
        <begin position="1"/>
        <end position="28"/>
    </location>
</feature>
<protein>
    <submittedName>
        <fullName evidence="2">Uncharacterized protein</fullName>
    </submittedName>
</protein>
<reference evidence="2 3" key="2">
    <citation type="submission" date="2018-09" db="EMBL/GenBank/DDBJ databases">
        <title>Genome of Sphaerochaeta halotolerans strain 4-11.</title>
        <authorList>
            <person name="Nazina T.N."/>
            <person name="Sokolova D.S."/>
        </authorList>
    </citation>
    <scope>NUCLEOTIDE SEQUENCE [LARGE SCALE GENOMIC DNA]</scope>
    <source>
        <strain evidence="2 3">4-11</strain>
    </source>
</reference>
<dbReference type="RefSeq" id="WP_117329767.1">
    <property type="nucleotide sequence ID" value="NZ_QUWK01000004.1"/>
</dbReference>